<dbReference type="SUPFAM" id="SSF54909">
    <property type="entry name" value="Dimeric alpha+beta barrel"/>
    <property type="match status" value="1"/>
</dbReference>
<feature type="domain" description="DUF1330" evidence="1">
    <location>
        <begin position="3"/>
        <end position="95"/>
    </location>
</feature>
<keyword evidence="3" id="KW-1185">Reference proteome</keyword>
<sequence length="97" mass="10840">MAAYVIFDVDIRDPNRYQDFMAKVKPALAQAGARYLARGEAHKVYEGDWSPRRIVLLEFPSIAAWESFYNGPVYQGLKSIRDECSSARLVGVEGVAA</sequence>
<evidence type="ECO:0000313" key="2">
    <source>
        <dbReference type="EMBL" id="CAG4882397.1"/>
    </source>
</evidence>
<dbReference type="RefSeq" id="WP_220634473.1">
    <property type="nucleotide sequence ID" value="NZ_CAJQUM010000001.1"/>
</dbReference>
<dbReference type="AlphaFoldDB" id="A0A916NGN2"/>
<dbReference type="Gene3D" id="3.30.70.100">
    <property type="match status" value="1"/>
</dbReference>
<evidence type="ECO:0000313" key="3">
    <source>
        <dbReference type="Proteomes" id="UP000742786"/>
    </source>
</evidence>
<dbReference type="Proteomes" id="UP000742786">
    <property type="component" value="Unassembled WGS sequence"/>
</dbReference>
<dbReference type="InterPro" id="IPR010753">
    <property type="entry name" value="DUF1330"/>
</dbReference>
<dbReference type="PANTHER" id="PTHR41521">
    <property type="match status" value="1"/>
</dbReference>
<accession>A0A916NGN2</accession>
<dbReference type="Pfam" id="PF07045">
    <property type="entry name" value="DUF1330"/>
    <property type="match status" value="1"/>
</dbReference>
<protein>
    <recommendedName>
        <fullName evidence="1">DUF1330 domain-containing protein</fullName>
    </recommendedName>
</protein>
<organism evidence="2 3">
    <name type="scientific">Georgfuchsia toluolica</name>
    <dbReference type="NCBI Taxonomy" id="424218"/>
    <lineage>
        <taxon>Bacteria</taxon>
        <taxon>Pseudomonadati</taxon>
        <taxon>Pseudomonadota</taxon>
        <taxon>Betaproteobacteria</taxon>
        <taxon>Nitrosomonadales</taxon>
        <taxon>Sterolibacteriaceae</taxon>
        <taxon>Georgfuchsia</taxon>
    </lineage>
</organism>
<gene>
    <name evidence="2" type="ORF">GTOL_10279</name>
</gene>
<proteinExistence type="predicted"/>
<dbReference type="PANTHER" id="PTHR41521:SF4">
    <property type="entry name" value="BLR0684 PROTEIN"/>
    <property type="match status" value="1"/>
</dbReference>
<dbReference type="InterPro" id="IPR011008">
    <property type="entry name" value="Dimeric_a/b-barrel"/>
</dbReference>
<comment type="caution">
    <text evidence="2">The sequence shown here is derived from an EMBL/GenBank/DDBJ whole genome shotgun (WGS) entry which is preliminary data.</text>
</comment>
<evidence type="ECO:0000259" key="1">
    <source>
        <dbReference type="Pfam" id="PF07045"/>
    </source>
</evidence>
<name>A0A916NGN2_9PROT</name>
<dbReference type="EMBL" id="CAJQUM010000001">
    <property type="protein sequence ID" value="CAG4882397.1"/>
    <property type="molecule type" value="Genomic_DNA"/>
</dbReference>
<reference evidence="2" key="1">
    <citation type="submission" date="2021-04" db="EMBL/GenBank/DDBJ databases">
        <authorList>
            <person name="Hornung B."/>
        </authorList>
    </citation>
    <scope>NUCLEOTIDE SEQUENCE</scope>
    <source>
        <strain evidence="2">G5G6</strain>
    </source>
</reference>